<dbReference type="GO" id="GO:0009847">
    <property type="term" value="P:spore germination"/>
    <property type="evidence" value="ECO:0007669"/>
    <property type="project" value="InterPro"/>
</dbReference>
<organism evidence="9 10">
    <name type="scientific">Paenibacillus lutimineralis</name>
    <dbReference type="NCBI Taxonomy" id="2707005"/>
    <lineage>
        <taxon>Bacteria</taxon>
        <taxon>Bacillati</taxon>
        <taxon>Bacillota</taxon>
        <taxon>Bacilli</taxon>
        <taxon>Bacillales</taxon>
        <taxon>Paenibacillaceae</taxon>
        <taxon>Paenibacillus</taxon>
    </lineage>
</organism>
<feature type="transmembrane region" description="Helical" evidence="8">
    <location>
        <begin position="337"/>
        <end position="358"/>
    </location>
</feature>
<evidence type="ECO:0000313" key="9">
    <source>
        <dbReference type="EMBL" id="AZS17690.1"/>
    </source>
</evidence>
<keyword evidence="6 8" id="KW-1133">Transmembrane helix</keyword>
<dbReference type="AlphaFoldDB" id="A0A3S9V579"/>
<keyword evidence="4" id="KW-0309">Germination</keyword>
<feature type="transmembrane region" description="Helical" evidence="8">
    <location>
        <begin position="151"/>
        <end position="170"/>
    </location>
</feature>
<dbReference type="Proteomes" id="UP000270678">
    <property type="component" value="Chromosome"/>
</dbReference>
<sequence>MIDLRAGGTKLKTITTRQVALLAVLYLFSVNYLDIAAKLSEFAHQHGYISHLLSVLVTLLMLWIVSRIIRRFSGRNVVAAMIDRYPLMGRSIAILYMFFLLLLSAGEMRICVDFTNSSLLNRTPIVVIGLIVAATVVFIAQGGIRTLVGIAEIYVPIWFMLLLMIVVTTWRDVEIRNLQPFFHFHWTGIFHGFWIIFSSVGEIIVFPLIMSGKHYKSKGGYSGLLISGLYLVVFLLMVQLVVGIPLSTKLMYPTYELVRQVQVTDFMDRFDLLLVALWLPTVFGKLGFNIYLMANLLHIIVPKVSGRLMVAPMGALSYVCGMWFFKNPVQQVNFNEQLMLFAIVFEIGIPLLLFFALWPRRKRRLHSG</sequence>
<evidence type="ECO:0000256" key="8">
    <source>
        <dbReference type="SAM" id="Phobius"/>
    </source>
</evidence>
<evidence type="ECO:0000256" key="1">
    <source>
        <dbReference type="ARBA" id="ARBA00004141"/>
    </source>
</evidence>
<keyword evidence="7 8" id="KW-0472">Membrane</keyword>
<evidence type="ECO:0000313" key="10">
    <source>
        <dbReference type="Proteomes" id="UP000270678"/>
    </source>
</evidence>
<feature type="transmembrane region" description="Helical" evidence="8">
    <location>
        <begin position="48"/>
        <end position="66"/>
    </location>
</feature>
<evidence type="ECO:0000256" key="4">
    <source>
        <dbReference type="ARBA" id="ARBA00022544"/>
    </source>
</evidence>
<dbReference type="NCBIfam" id="TIGR00912">
    <property type="entry name" value="2A0309"/>
    <property type="match status" value="1"/>
</dbReference>
<evidence type="ECO:0000256" key="5">
    <source>
        <dbReference type="ARBA" id="ARBA00022692"/>
    </source>
</evidence>
<feature type="transmembrane region" description="Helical" evidence="8">
    <location>
        <begin position="272"/>
        <end position="292"/>
    </location>
</feature>
<feature type="transmembrane region" description="Helical" evidence="8">
    <location>
        <begin position="19"/>
        <end position="36"/>
    </location>
</feature>
<dbReference type="PANTHER" id="PTHR34975">
    <property type="entry name" value="SPORE GERMINATION PROTEIN A2"/>
    <property type="match status" value="1"/>
</dbReference>
<feature type="transmembrane region" description="Helical" evidence="8">
    <location>
        <begin position="125"/>
        <end position="144"/>
    </location>
</feature>
<dbReference type="InterPro" id="IPR004761">
    <property type="entry name" value="Spore_GerAB"/>
</dbReference>
<reference evidence="10" key="1">
    <citation type="submission" date="2018-12" db="EMBL/GenBank/DDBJ databases">
        <title>Complete genome sequence of Paenibacillus sp. MBLB1234.</title>
        <authorList>
            <person name="Nam Y.-D."/>
            <person name="Kang J."/>
            <person name="Chung W.-H."/>
            <person name="Park Y.S."/>
        </authorList>
    </citation>
    <scope>NUCLEOTIDE SEQUENCE [LARGE SCALE GENOMIC DNA]</scope>
    <source>
        <strain evidence="10">MBLB1234</strain>
    </source>
</reference>
<evidence type="ECO:0000256" key="3">
    <source>
        <dbReference type="ARBA" id="ARBA00022448"/>
    </source>
</evidence>
<dbReference type="KEGG" id="plut:EI981_26820"/>
<accession>A0A3S9V579</accession>
<dbReference type="EMBL" id="CP034346">
    <property type="protein sequence ID" value="AZS17690.1"/>
    <property type="molecule type" value="Genomic_DNA"/>
</dbReference>
<dbReference type="PANTHER" id="PTHR34975:SF2">
    <property type="entry name" value="SPORE GERMINATION PROTEIN A2"/>
    <property type="match status" value="1"/>
</dbReference>
<feature type="transmembrane region" description="Helical" evidence="8">
    <location>
        <begin position="87"/>
        <end position="105"/>
    </location>
</feature>
<gene>
    <name evidence="9" type="ORF">EI981_26820</name>
</gene>
<name>A0A3S9V579_9BACL</name>
<comment type="similarity">
    <text evidence="2">Belongs to the amino acid-polyamine-organocation (APC) superfamily. Spore germination protein (SGP) (TC 2.A.3.9) family.</text>
</comment>
<evidence type="ECO:0000256" key="7">
    <source>
        <dbReference type="ARBA" id="ARBA00023136"/>
    </source>
</evidence>
<dbReference type="OrthoDB" id="2829675at2"/>
<feature type="transmembrane region" description="Helical" evidence="8">
    <location>
        <begin position="190"/>
        <end position="209"/>
    </location>
</feature>
<comment type="subcellular location">
    <subcellularLocation>
        <location evidence="1">Membrane</location>
        <topology evidence="1">Multi-pass membrane protein</topology>
    </subcellularLocation>
</comment>
<feature type="transmembrane region" description="Helical" evidence="8">
    <location>
        <begin position="221"/>
        <end position="242"/>
    </location>
</feature>
<evidence type="ECO:0000256" key="6">
    <source>
        <dbReference type="ARBA" id="ARBA00022989"/>
    </source>
</evidence>
<feature type="transmembrane region" description="Helical" evidence="8">
    <location>
        <begin position="304"/>
        <end position="325"/>
    </location>
</feature>
<keyword evidence="5 8" id="KW-0812">Transmembrane</keyword>
<proteinExistence type="inferred from homology"/>
<dbReference type="Pfam" id="PF03845">
    <property type="entry name" value="Spore_permease"/>
    <property type="match status" value="1"/>
</dbReference>
<evidence type="ECO:0000256" key="2">
    <source>
        <dbReference type="ARBA" id="ARBA00007998"/>
    </source>
</evidence>
<dbReference type="GO" id="GO:0016020">
    <property type="term" value="C:membrane"/>
    <property type="evidence" value="ECO:0007669"/>
    <property type="project" value="UniProtKB-SubCell"/>
</dbReference>
<protein>
    <submittedName>
        <fullName evidence="9">Uncharacterized protein</fullName>
    </submittedName>
</protein>
<keyword evidence="3" id="KW-0813">Transport</keyword>
<keyword evidence="10" id="KW-1185">Reference proteome</keyword>